<dbReference type="PANTHER" id="PTHR13504">
    <property type="entry name" value="FIDO DOMAIN-CONTAINING PROTEIN DDB_G0283145"/>
    <property type="match status" value="1"/>
</dbReference>
<dbReference type="InterPro" id="IPR040198">
    <property type="entry name" value="Fido_containing"/>
</dbReference>
<dbReference type="OrthoDB" id="9813719at2"/>
<protein>
    <submittedName>
        <fullName evidence="4">Cell filamentation protein Fic</fullName>
    </submittedName>
</protein>
<comment type="caution">
    <text evidence="4">The sequence shown here is derived from an EMBL/GenBank/DDBJ whole genome shotgun (WGS) entry which is preliminary data.</text>
</comment>
<evidence type="ECO:0000259" key="3">
    <source>
        <dbReference type="PROSITE" id="PS51459"/>
    </source>
</evidence>
<dbReference type="GO" id="GO:0005524">
    <property type="term" value="F:ATP binding"/>
    <property type="evidence" value="ECO:0007669"/>
    <property type="project" value="UniProtKB-KW"/>
</dbReference>
<dbReference type="InterPro" id="IPR003812">
    <property type="entry name" value="Fido"/>
</dbReference>
<dbReference type="AlphaFoldDB" id="A0A1T3NW52"/>
<gene>
    <name evidence="4" type="ORF">B4N89_08985</name>
</gene>
<evidence type="ECO:0000313" key="5">
    <source>
        <dbReference type="Proteomes" id="UP000190037"/>
    </source>
</evidence>
<dbReference type="STRING" id="159449.B4N89_08985"/>
<organism evidence="4 5">
    <name type="scientific">Embleya scabrispora</name>
    <dbReference type="NCBI Taxonomy" id="159449"/>
    <lineage>
        <taxon>Bacteria</taxon>
        <taxon>Bacillati</taxon>
        <taxon>Actinomycetota</taxon>
        <taxon>Actinomycetes</taxon>
        <taxon>Kitasatosporales</taxon>
        <taxon>Streptomycetaceae</taxon>
        <taxon>Embleya</taxon>
    </lineage>
</organism>
<proteinExistence type="predicted"/>
<sequence length="379" mass="42947">MLYTTPPLAPADLRVIEEIEAFRAEFRHRLAEPRRWEGQLRRSLTAAAVRGSTHIEGYTITAEDAETLVAGGEISADADDATRGAVVGYRDALTYIQRASGFRLFAWDHTLLSALHFMMTRTDEETRPGEYRTGGVWVSGGPNRPPVYTAPDPERVPDLMDEFLAGLGRDEAGVPTIVRASMAHLNLVSIHPWRDGNGRMSRAVHTLVLARDGVLAPEFSSIEEWLGADDFNTREYYAALRSVQAGSWQPERDAHSWMRFCLTAHHLQAQEVQRRFETAARLWFRLEALARRHGLDERTVSALYAATNGTLRRTTYQAEEALTRDQALGDLRTLRRLDLIEAVGHARTQHYTAGTEVRRARVEIHHEVHRELYREPYPD</sequence>
<dbReference type="RefSeq" id="WP_078975372.1">
    <property type="nucleotide sequence ID" value="NZ_MWQN01000001.1"/>
</dbReference>
<evidence type="ECO:0000256" key="1">
    <source>
        <dbReference type="PIRSR" id="PIRSR640198-1"/>
    </source>
</evidence>
<dbReference type="SUPFAM" id="SSF140931">
    <property type="entry name" value="Fic-like"/>
    <property type="match status" value="1"/>
</dbReference>
<name>A0A1T3NW52_9ACTN</name>
<keyword evidence="2" id="KW-0547">Nucleotide-binding</keyword>
<evidence type="ECO:0000313" key="4">
    <source>
        <dbReference type="EMBL" id="OPC81066.1"/>
    </source>
</evidence>
<dbReference type="Proteomes" id="UP000190037">
    <property type="component" value="Unassembled WGS sequence"/>
</dbReference>
<dbReference type="Pfam" id="PF02661">
    <property type="entry name" value="Fic"/>
    <property type="match status" value="1"/>
</dbReference>
<evidence type="ECO:0000256" key="2">
    <source>
        <dbReference type="PIRSR" id="PIRSR640198-2"/>
    </source>
</evidence>
<dbReference type="PROSITE" id="PS51459">
    <property type="entry name" value="FIDO"/>
    <property type="match status" value="1"/>
</dbReference>
<accession>A0A1T3NW52</accession>
<dbReference type="PANTHER" id="PTHR13504:SF39">
    <property type="entry name" value="CELL FILAMENTATION PROTEIN"/>
    <property type="match status" value="1"/>
</dbReference>
<dbReference type="EMBL" id="MWQN01000001">
    <property type="protein sequence ID" value="OPC81066.1"/>
    <property type="molecule type" value="Genomic_DNA"/>
</dbReference>
<feature type="active site" evidence="1">
    <location>
        <position position="191"/>
    </location>
</feature>
<dbReference type="Gene3D" id="1.10.3290.10">
    <property type="entry name" value="Fido-like domain"/>
    <property type="match status" value="1"/>
</dbReference>
<keyword evidence="5" id="KW-1185">Reference proteome</keyword>
<feature type="domain" description="Fido" evidence="3">
    <location>
        <begin position="107"/>
        <end position="263"/>
    </location>
</feature>
<feature type="binding site" evidence="2">
    <location>
        <begin position="195"/>
        <end position="202"/>
    </location>
    <ligand>
        <name>ATP</name>
        <dbReference type="ChEBI" id="CHEBI:30616"/>
    </ligand>
</feature>
<dbReference type="InterPro" id="IPR036597">
    <property type="entry name" value="Fido-like_dom_sf"/>
</dbReference>
<keyword evidence="2" id="KW-0067">ATP-binding</keyword>
<reference evidence="4 5" key="1">
    <citation type="submission" date="2017-03" db="EMBL/GenBank/DDBJ databases">
        <title>Draft genome sequence of Streptomyces scabrisporus NF3, endophyte isolated from Amphipterygium adstringens.</title>
        <authorList>
            <person name="Vazquez M."/>
            <person name="Ceapa C.D."/>
            <person name="Rodriguez Luna D."/>
            <person name="Sanchez Esquivel S."/>
        </authorList>
    </citation>
    <scope>NUCLEOTIDE SEQUENCE [LARGE SCALE GENOMIC DNA]</scope>
    <source>
        <strain evidence="4 5">NF3</strain>
    </source>
</reference>